<feature type="region of interest" description="Disordered" evidence="1">
    <location>
        <begin position="68"/>
        <end position="88"/>
    </location>
</feature>
<dbReference type="EMBL" id="AVOT02029364">
    <property type="protein sequence ID" value="MBW0522177.1"/>
    <property type="molecule type" value="Genomic_DNA"/>
</dbReference>
<keyword evidence="3" id="KW-1185">Reference proteome</keyword>
<protein>
    <submittedName>
        <fullName evidence="2">Uncharacterized protein</fullName>
    </submittedName>
</protein>
<reference evidence="2" key="1">
    <citation type="submission" date="2021-03" db="EMBL/GenBank/DDBJ databases">
        <title>Draft genome sequence of rust myrtle Austropuccinia psidii MF-1, a brazilian biotype.</title>
        <authorList>
            <person name="Quecine M.C."/>
            <person name="Pachon D.M.R."/>
            <person name="Bonatelli M.L."/>
            <person name="Correr F.H."/>
            <person name="Franceschini L.M."/>
            <person name="Leite T.F."/>
            <person name="Margarido G.R.A."/>
            <person name="Almeida C.A."/>
            <person name="Ferrarezi J.A."/>
            <person name="Labate C.A."/>
        </authorList>
    </citation>
    <scope>NUCLEOTIDE SEQUENCE</scope>
    <source>
        <strain evidence="2">MF-1</strain>
    </source>
</reference>
<sequence>MARWTNVGGPILTGGRPIYSSSEVPIFRINTEGIVKRIRQISNSPLDPDAEPPAKRFQIKIITSNPRNFQPTLDDIPTSIPPASPHQACLESSSKAIPHKTAQNLTHSHLTTTPTCGQYQ</sequence>
<name>A0A9Q3HZV2_9BASI</name>
<accession>A0A9Q3HZV2</accession>
<feature type="region of interest" description="Disordered" evidence="1">
    <location>
        <begin position="100"/>
        <end position="120"/>
    </location>
</feature>
<dbReference type="Proteomes" id="UP000765509">
    <property type="component" value="Unassembled WGS sequence"/>
</dbReference>
<proteinExistence type="predicted"/>
<dbReference type="AlphaFoldDB" id="A0A9Q3HZV2"/>
<organism evidence="2 3">
    <name type="scientific">Austropuccinia psidii MF-1</name>
    <dbReference type="NCBI Taxonomy" id="1389203"/>
    <lineage>
        <taxon>Eukaryota</taxon>
        <taxon>Fungi</taxon>
        <taxon>Dikarya</taxon>
        <taxon>Basidiomycota</taxon>
        <taxon>Pucciniomycotina</taxon>
        <taxon>Pucciniomycetes</taxon>
        <taxon>Pucciniales</taxon>
        <taxon>Sphaerophragmiaceae</taxon>
        <taxon>Austropuccinia</taxon>
    </lineage>
</organism>
<comment type="caution">
    <text evidence="2">The sequence shown here is derived from an EMBL/GenBank/DDBJ whole genome shotgun (WGS) entry which is preliminary data.</text>
</comment>
<evidence type="ECO:0000313" key="2">
    <source>
        <dbReference type="EMBL" id="MBW0522177.1"/>
    </source>
</evidence>
<evidence type="ECO:0000256" key="1">
    <source>
        <dbReference type="SAM" id="MobiDB-lite"/>
    </source>
</evidence>
<gene>
    <name evidence="2" type="ORF">O181_061892</name>
</gene>
<evidence type="ECO:0000313" key="3">
    <source>
        <dbReference type="Proteomes" id="UP000765509"/>
    </source>
</evidence>